<dbReference type="Gene3D" id="1.10.1280.10">
    <property type="entry name" value="Di-copper center containing domain from catechol oxidase"/>
    <property type="match status" value="1"/>
</dbReference>
<evidence type="ECO:0000259" key="5">
    <source>
        <dbReference type="PROSITE" id="PS51670"/>
    </source>
</evidence>
<name>A0AAF5PZK9_WUCBA</name>
<dbReference type="InterPro" id="IPR002227">
    <property type="entry name" value="Tyrosinase_Cu-bd"/>
</dbReference>
<dbReference type="WBParaSite" id="mrna-Wban_07904">
    <property type="protein sequence ID" value="mrna-Wban_07904"/>
    <property type="gene ID" value="Wban_07904"/>
</dbReference>
<feature type="disulfide bond" evidence="3">
    <location>
        <begin position="713"/>
        <end position="747"/>
    </location>
</feature>
<evidence type="ECO:0000256" key="1">
    <source>
        <dbReference type="ARBA" id="ARBA00022723"/>
    </source>
</evidence>
<evidence type="ECO:0000256" key="3">
    <source>
        <dbReference type="PROSITE-ProRule" id="PRU01005"/>
    </source>
</evidence>
<evidence type="ECO:0000256" key="4">
    <source>
        <dbReference type="SAM" id="SignalP"/>
    </source>
</evidence>
<dbReference type="PANTHER" id="PTHR11474">
    <property type="entry name" value="TYROSINASE FAMILY MEMBER"/>
    <property type="match status" value="1"/>
</dbReference>
<evidence type="ECO:0000313" key="6">
    <source>
        <dbReference type="Proteomes" id="UP000093561"/>
    </source>
</evidence>
<dbReference type="Pfam" id="PF01549">
    <property type="entry name" value="ShK"/>
    <property type="match status" value="2"/>
</dbReference>
<dbReference type="PANTHER" id="PTHR11474:SF126">
    <property type="entry name" value="TYROSINASE-LIKE PROTEIN TYR-1-RELATED"/>
    <property type="match status" value="1"/>
</dbReference>
<dbReference type="SMART" id="SM00254">
    <property type="entry name" value="ShKT"/>
    <property type="match status" value="2"/>
</dbReference>
<keyword evidence="4" id="KW-0732">Signal</keyword>
<dbReference type="AlphaFoldDB" id="A0AAF5PZK9"/>
<keyword evidence="2" id="KW-0186">Copper</keyword>
<keyword evidence="3" id="KW-1015">Disulfide bond</keyword>
<dbReference type="InterPro" id="IPR008922">
    <property type="entry name" value="Di-copper_centre_dom_sf"/>
</dbReference>
<reference evidence="6" key="2">
    <citation type="journal article" date="2016" name="Mol. Ecol.">
        <title>Population genomics of the filarial nematode parasite Wuchereria bancrofti from mosquitoes.</title>
        <authorList>
            <person name="Small S.T."/>
            <person name="Reimer L.J."/>
            <person name="Tisch D.J."/>
            <person name="King C.L."/>
            <person name="Christensen B.M."/>
            <person name="Siba P.M."/>
            <person name="Kazura J.W."/>
            <person name="Serre D."/>
            <person name="Zimmerman P.A."/>
        </authorList>
    </citation>
    <scope>NUCLEOTIDE SEQUENCE</scope>
    <source>
        <strain evidence="6">pt0022</strain>
    </source>
</reference>
<evidence type="ECO:0000256" key="2">
    <source>
        <dbReference type="ARBA" id="ARBA00023008"/>
    </source>
</evidence>
<keyword evidence="1" id="KW-0479">Metal-binding</keyword>
<dbReference type="InterPro" id="IPR003582">
    <property type="entry name" value="ShKT_dom"/>
</dbReference>
<organism evidence="6 7">
    <name type="scientific">Wuchereria bancrofti</name>
    <dbReference type="NCBI Taxonomy" id="6293"/>
    <lineage>
        <taxon>Eukaryota</taxon>
        <taxon>Metazoa</taxon>
        <taxon>Ecdysozoa</taxon>
        <taxon>Nematoda</taxon>
        <taxon>Chromadorea</taxon>
        <taxon>Rhabditida</taxon>
        <taxon>Spirurina</taxon>
        <taxon>Spiruromorpha</taxon>
        <taxon>Filarioidea</taxon>
        <taxon>Onchocercidae</taxon>
        <taxon>Wuchereria</taxon>
    </lineage>
</organism>
<dbReference type="InterPro" id="IPR050316">
    <property type="entry name" value="Tyrosinase/Hemocyanin"/>
</dbReference>
<proteinExistence type="predicted"/>
<dbReference type="SUPFAM" id="SSF48056">
    <property type="entry name" value="Di-copper centre-containing domain"/>
    <property type="match status" value="1"/>
</dbReference>
<feature type="domain" description="ShKT" evidence="5">
    <location>
        <begin position="713"/>
        <end position="747"/>
    </location>
</feature>
<dbReference type="PROSITE" id="PS51670">
    <property type="entry name" value="SHKT"/>
    <property type="match status" value="2"/>
</dbReference>
<feature type="signal peptide" evidence="4">
    <location>
        <begin position="1"/>
        <end position="18"/>
    </location>
</feature>
<protein>
    <recommendedName>
        <fullName evidence="5">ShKT domain-containing protein</fullName>
    </recommendedName>
</protein>
<sequence>MHILLLITVITLLAYSIGTQYRIRLTFCDQAPNSALQIVCSQLKKWDTTVRQHHSTSPNKSSSSWSSQRIWSASRSRWTSNSQSWTSWSSWTSSYSIPSHEVQYPMNSYGNSPLAISHHVNLPMPSSLIKNFTTNTYTSKEPKRVALEIQYEISSLPEQSKPIRTRGGQVTNVKTYYPRTVSSLSLSSAFGKRQQILKNDDLSQTLHSKKITNNVQKPPSTGIIKKDLYAMEQDMVGPPGQQRPNNLIRKQFSSSSLASTISSTQSSLMRMSSRSVSSPVLSVQQQGRKLFENNQSSQPRTLLLNQRLKALACMDLNCLCPFFNGSLRNLECFLSNGKKLSMAIRKEYRQLSEEERQRFHSALNRLKQSGDYDKIAQWHSNPKLSGGAHSGPAFLPWHREYIKRLEIALRLIDPDVSLPYWDSTLENGIPESADTILFSKELMGENDKYGNIINGFISHWTTPEGKHIIRRPGQEGRPLNEDDIQAVMRHSNVIDVLAYTAPQPGCRYPTDWTSLEYSHANALVWIGGDMFHQITSANDPLFFLHHVFVDSIWEYWRQHRQSRDARSKSYPPDLPECSGENHFAQNSMRPFEPLRNIDGISNNYSERLYKYAPRPVCPGRQDKQCGSEFLFCDLSHGYARCSTKIRVGGNCDSYTHQENPCYNGFCLSGRCIKNAPTNRNSTKRTRSIEDVIVGKVTTLITTTATTNVEKEQCYNSHECCSIWANKGECKTNEKIMLDWCPASCHKCVAQYNTVSECSDRHLQCPVWVIQGECHKNHLWMAENCRFSCRRCNKSRADICEMVTDMNG</sequence>
<dbReference type="Pfam" id="PF00264">
    <property type="entry name" value="Tyrosinase"/>
    <property type="match status" value="1"/>
</dbReference>
<feature type="disulfide bond" evidence="3">
    <location>
        <begin position="757"/>
        <end position="791"/>
    </location>
</feature>
<dbReference type="GO" id="GO:0016491">
    <property type="term" value="F:oxidoreductase activity"/>
    <property type="evidence" value="ECO:0007669"/>
    <property type="project" value="InterPro"/>
</dbReference>
<accession>A0AAF5PZK9</accession>
<reference evidence="6" key="1">
    <citation type="submission" date="2015-03" db="EMBL/GenBank/DDBJ databases">
        <title>Wuchereria bancrofti Genome Sequencing Papua New Guinea Strain.</title>
        <authorList>
            <person name="Small S.T."/>
            <person name="Serre D."/>
            <person name="Zimmerman P.A."/>
        </authorList>
    </citation>
    <scope>NUCLEOTIDE SEQUENCE [LARGE SCALE GENOMIC DNA]</scope>
    <source>
        <strain evidence="6">pt0022</strain>
    </source>
</reference>
<dbReference type="GO" id="GO:0046872">
    <property type="term" value="F:metal ion binding"/>
    <property type="evidence" value="ECO:0007669"/>
    <property type="project" value="UniProtKB-KW"/>
</dbReference>
<dbReference type="PROSITE" id="PS00498">
    <property type="entry name" value="TYROSINASE_2"/>
    <property type="match status" value="1"/>
</dbReference>
<feature type="domain" description="ShKT" evidence="5">
    <location>
        <begin position="757"/>
        <end position="791"/>
    </location>
</feature>
<comment type="caution">
    <text evidence="3">Lacks conserved residue(s) required for the propagation of feature annotation.</text>
</comment>
<evidence type="ECO:0000313" key="7">
    <source>
        <dbReference type="WBParaSite" id="mrna-Wban_07904"/>
    </source>
</evidence>
<feature type="chain" id="PRO_5042181888" description="ShKT domain-containing protein" evidence="4">
    <location>
        <begin position="19"/>
        <end position="807"/>
    </location>
</feature>
<dbReference type="PRINTS" id="PR00092">
    <property type="entry name" value="TYROSINASE"/>
</dbReference>
<dbReference type="Proteomes" id="UP000093561">
    <property type="component" value="Unassembled WGS sequence"/>
</dbReference>
<reference evidence="7" key="3">
    <citation type="submission" date="2024-02" db="UniProtKB">
        <authorList>
            <consortium name="WormBaseParasite"/>
        </authorList>
    </citation>
    <scope>IDENTIFICATION</scope>
    <source>
        <strain evidence="7">pt0022</strain>
    </source>
</reference>